<evidence type="ECO:0000313" key="6">
    <source>
        <dbReference type="EMBL" id="MFC5292510.1"/>
    </source>
</evidence>
<dbReference type="InterPro" id="IPR036388">
    <property type="entry name" value="WH-like_DNA-bd_sf"/>
</dbReference>
<dbReference type="InterPro" id="IPR014757">
    <property type="entry name" value="Tscrpt_reg_IclR_C"/>
</dbReference>
<dbReference type="Pfam" id="PF01614">
    <property type="entry name" value="IclR_C"/>
    <property type="match status" value="1"/>
</dbReference>
<dbReference type="PANTHER" id="PTHR30136:SF35">
    <property type="entry name" value="HTH-TYPE TRANSCRIPTIONAL REGULATOR RV1719"/>
    <property type="match status" value="1"/>
</dbReference>
<feature type="domain" description="HTH iclR-type" evidence="4">
    <location>
        <begin position="1"/>
        <end position="62"/>
    </location>
</feature>
<dbReference type="PROSITE" id="PS51077">
    <property type="entry name" value="HTH_ICLR"/>
    <property type="match status" value="1"/>
</dbReference>
<dbReference type="InterPro" id="IPR029016">
    <property type="entry name" value="GAF-like_dom_sf"/>
</dbReference>
<keyword evidence="7" id="KW-1185">Reference proteome</keyword>
<dbReference type="Proteomes" id="UP001595976">
    <property type="component" value="Unassembled WGS sequence"/>
</dbReference>
<name>A0ABW0F1T9_9HYPH</name>
<dbReference type="Gene3D" id="1.10.10.10">
    <property type="entry name" value="Winged helix-like DNA-binding domain superfamily/Winged helix DNA-binding domain"/>
    <property type="match status" value="1"/>
</dbReference>
<evidence type="ECO:0000313" key="7">
    <source>
        <dbReference type="Proteomes" id="UP001595976"/>
    </source>
</evidence>
<keyword evidence="2" id="KW-0238">DNA-binding</keyword>
<organism evidence="6 7">
    <name type="scientific">Bosea minatitlanensis</name>
    <dbReference type="NCBI Taxonomy" id="128782"/>
    <lineage>
        <taxon>Bacteria</taxon>
        <taxon>Pseudomonadati</taxon>
        <taxon>Pseudomonadota</taxon>
        <taxon>Alphaproteobacteria</taxon>
        <taxon>Hyphomicrobiales</taxon>
        <taxon>Boseaceae</taxon>
        <taxon>Bosea</taxon>
    </lineage>
</organism>
<dbReference type="Pfam" id="PF09339">
    <property type="entry name" value="HTH_IclR"/>
    <property type="match status" value="1"/>
</dbReference>
<evidence type="ECO:0000256" key="2">
    <source>
        <dbReference type="ARBA" id="ARBA00023125"/>
    </source>
</evidence>
<comment type="caution">
    <text evidence="6">The sequence shown here is derived from an EMBL/GenBank/DDBJ whole genome shotgun (WGS) entry which is preliminary data.</text>
</comment>
<keyword evidence="1" id="KW-0805">Transcription regulation</keyword>
<dbReference type="Gene3D" id="3.30.450.40">
    <property type="match status" value="1"/>
</dbReference>
<evidence type="ECO:0000259" key="5">
    <source>
        <dbReference type="PROSITE" id="PS51078"/>
    </source>
</evidence>
<dbReference type="RefSeq" id="WP_158445825.1">
    <property type="nucleotide sequence ID" value="NZ_JAOAOS010000002.1"/>
</dbReference>
<evidence type="ECO:0000256" key="3">
    <source>
        <dbReference type="ARBA" id="ARBA00023163"/>
    </source>
</evidence>
<dbReference type="PROSITE" id="PS51078">
    <property type="entry name" value="ICLR_ED"/>
    <property type="match status" value="1"/>
</dbReference>
<dbReference type="InterPro" id="IPR036390">
    <property type="entry name" value="WH_DNA-bd_sf"/>
</dbReference>
<protein>
    <submittedName>
        <fullName evidence="6">IclR family transcriptional regulator</fullName>
    </submittedName>
</protein>
<sequence length="273" mass="29342">MKTVRTAAQILTMFDGDTPTITVTGAANRFGLTASASSRLLAALATSGIIQREPDRSYRPGPLAYRLGLLYHAHNRLSDRINDGARTVVDQTGRTCWVSVLTETNNMLISRFPGRRDQGFHVNPGNLLPANASAAGKALLARMSDAELRKLLTGKKLDAWTEKSKTDIEAVLSDVAFIREHGWSIIIDELFVDTVSVGVAFAAPMEATPMALSMSLHSASPEEIASGVKILTEVACEIGAMIGDPFWSARRPSADLATILAEVEAYMAIPVTS</sequence>
<accession>A0ABW0F1T9</accession>
<gene>
    <name evidence="6" type="ORF">ACFPK2_05835</name>
</gene>
<dbReference type="SUPFAM" id="SSF46785">
    <property type="entry name" value="Winged helix' DNA-binding domain"/>
    <property type="match status" value="1"/>
</dbReference>
<dbReference type="PANTHER" id="PTHR30136">
    <property type="entry name" value="HELIX-TURN-HELIX TRANSCRIPTIONAL REGULATOR, ICLR FAMILY"/>
    <property type="match status" value="1"/>
</dbReference>
<dbReference type="InterPro" id="IPR050707">
    <property type="entry name" value="HTH_MetabolicPath_Reg"/>
</dbReference>
<dbReference type="InterPro" id="IPR005471">
    <property type="entry name" value="Tscrpt_reg_IclR_N"/>
</dbReference>
<evidence type="ECO:0000256" key="1">
    <source>
        <dbReference type="ARBA" id="ARBA00023015"/>
    </source>
</evidence>
<keyword evidence="3" id="KW-0804">Transcription</keyword>
<feature type="domain" description="IclR-ED" evidence="5">
    <location>
        <begin position="63"/>
        <end position="244"/>
    </location>
</feature>
<dbReference type="EMBL" id="JBHSLI010000002">
    <property type="protein sequence ID" value="MFC5292510.1"/>
    <property type="molecule type" value="Genomic_DNA"/>
</dbReference>
<evidence type="ECO:0000259" key="4">
    <source>
        <dbReference type="PROSITE" id="PS51077"/>
    </source>
</evidence>
<dbReference type="SUPFAM" id="SSF55781">
    <property type="entry name" value="GAF domain-like"/>
    <property type="match status" value="1"/>
</dbReference>
<proteinExistence type="predicted"/>
<reference evidence="7" key="1">
    <citation type="journal article" date="2019" name="Int. J. Syst. Evol. Microbiol.">
        <title>The Global Catalogue of Microorganisms (GCM) 10K type strain sequencing project: providing services to taxonomists for standard genome sequencing and annotation.</title>
        <authorList>
            <consortium name="The Broad Institute Genomics Platform"/>
            <consortium name="The Broad Institute Genome Sequencing Center for Infectious Disease"/>
            <person name="Wu L."/>
            <person name="Ma J."/>
        </authorList>
    </citation>
    <scope>NUCLEOTIDE SEQUENCE [LARGE SCALE GENOMIC DNA]</scope>
    <source>
        <strain evidence="7">CGMCC 1.15643</strain>
    </source>
</reference>